<reference evidence="1 2" key="1">
    <citation type="submission" date="2020-11" db="EMBL/GenBank/DDBJ databases">
        <title>Amino acid is mineralized and recycled by bacteria in oceanic microbiome.</title>
        <authorList>
            <person name="Zheng L.Y."/>
        </authorList>
    </citation>
    <scope>NUCLEOTIDE SEQUENCE [LARGE SCALE GENOMIC DNA]</scope>
    <source>
        <strain evidence="1 2">A32-1</strain>
    </source>
</reference>
<sequence>MSRVESESEPQLAPLAEWAIPLPPGGTIRIDAFSGHAVTIVGANGAGKSALATWMVARRPAGTVKRLIAHRRIWFSSSGPEISPAQRESQSKNADIWDRQNESRYLDHLDGQRASIALFDLLGMINDQNRQAVELYDDGSSTEVVRSVTGERLLPRLNRILANAGLHVAMSVTPVQTFSARHAGLGVEYPIYQMSDGEKSALLLAAEVLTAARG</sequence>
<keyword evidence="2" id="KW-1185">Reference proteome</keyword>
<accession>A0A7S8RHS3</accession>
<evidence type="ECO:0000313" key="2">
    <source>
        <dbReference type="Proteomes" id="UP000594480"/>
    </source>
</evidence>
<proteinExistence type="predicted"/>
<gene>
    <name evidence="1" type="ORF">IT882_00545</name>
</gene>
<dbReference type="SUPFAM" id="SSF52540">
    <property type="entry name" value="P-loop containing nucleoside triphosphate hydrolases"/>
    <property type="match status" value="1"/>
</dbReference>
<organism evidence="1 2">
    <name type="scientific">Microbacterium schleiferi</name>
    <dbReference type="NCBI Taxonomy" id="69362"/>
    <lineage>
        <taxon>Bacteria</taxon>
        <taxon>Bacillati</taxon>
        <taxon>Actinomycetota</taxon>
        <taxon>Actinomycetes</taxon>
        <taxon>Micrococcales</taxon>
        <taxon>Microbacteriaceae</taxon>
        <taxon>Microbacterium</taxon>
    </lineage>
</organism>
<dbReference type="GO" id="GO:0005524">
    <property type="term" value="F:ATP binding"/>
    <property type="evidence" value="ECO:0007669"/>
    <property type="project" value="UniProtKB-KW"/>
</dbReference>
<dbReference type="EMBL" id="CP064760">
    <property type="protein sequence ID" value="QPE04697.1"/>
    <property type="molecule type" value="Genomic_DNA"/>
</dbReference>
<name>A0A7S8RHS3_9MICO</name>
<evidence type="ECO:0000313" key="1">
    <source>
        <dbReference type="EMBL" id="QPE04697.1"/>
    </source>
</evidence>
<protein>
    <submittedName>
        <fullName evidence="1">ATP-binding cassette domain-containing protein</fullName>
    </submittedName>
</protein>
<dbReference type="Proteomes" id="UP000594480">
    <property type="component" value="Chromosome"/>
</dbReference>
<dbReference type="RefSeq" id="WP_195692724.1">
    <property type="nucleotide sequence ID" value="NZ_CP064760.1"/>
</dbReference>
<dbReference type="KEGG" id="msf:IT882_00545"/>
<dbReference type="AlphaFoldDB" id="A0A7S8RHS3"/>
<keyword evidence="1" id="KW-0547">Nucleotide-binding</keyword>
<dbReference type="Gene3D" id="3.40.50.300">
    <property type="entry name" value="P-loop containing nucleotide triphosphate hydrolases"/>
    <property type="match status" value="1"/>
</dbReference>
<dbReference type="InterPro" id="IPR027417">
    <property type="entry name" value="P-loop_NTPase"/>
</dbReference>
<keyword evidence="1" id="KW-0067">ATP-binding</keyword>